<dbReference type="Pfam" id="PF01035">
    <property type="entry name" value="DNA_binding_1"/>
    <property type="match status" value="1"/>
</dbReference>
<dbReference type="SUPFAM" id="SSF46767">
    <property type="entry name" value="Methylated DNA-protein cysteine methyltransferase, C-terminal domain"/>
    <property type="match status" value="1"/>
</dbReference>
<evidence type="ECO:0000256" key="4">
    <source>
        <dbReference type="ARBA" id="ARBA00022763"/>
    </source>
</evidence>
<evidence type="ECO:0000259" key="7">
    <source>
        <dbReference type="Pfam" id="PF01035"/>
    </source>
</evidence>
<comment type="catalytic activity">
    <reaction evidence="1">
        <text>a 4-O-methyl-thymidine in DNA + L-cysteinyl-[protein] = a thymidine in DNA + S-methyl-L-cysteinyl-[protein]</text>
        <dbReference type="Rhea" id="RHEA:53428"/>
        <dbReference type="Rhea" id="RHEA-COMP:10131"/>
        <dbReference type="Rhea" id="RHEA-COMP:10132"/>
        <dbReference type="Rhea" id="RHEA-COMP:13555"/>
        <dbReference type="Rhea" id="RHEA-COMP:13556"/>
        <dbReference type="ChEBI" id="CHEBI:29950"/>
        <dbReference type="ChEBI" id="CHEBI:82612"/>
        <dbReference type="ChEBI" id="CHEBI:137386"/>
        <dbReference type="ChEBI" id="CHEBI:137387"/>
        <dbReference type="EC" id="2.1.1.63"/>
    </reaction>
</comment>
<dbReference type="GO" id="GO:0032259">
    <property type="term" value="P:methylation"/>
    <property type="evidence" value="ECO:0007669"/>
    <property type="project" value="UniProtKB-KW"/>
</dbReference>
<keyword evidence="3" id="KW-0808">Transferase</keyword>
<dbReference type="InterPro" id="IPR052520">
    <property type="entry name" value="ATL_DNA_repair"/>
</dbReference>
<keyword evidence="2 8" id="KW-0489">Methyltransferase</keyword>
<dbReference type="EMBL" id="CP027231">
    <property type="protein sequence ID" value="AVM51708.1"/>
    <property type="molecule type" value="Genomic_DNA"/>
</dbReference>
<dbReference type="Gene3D" id="1.10.10.10">
    <property type="entry name" value="Winged helix-like DNA-binding domain superfamily/Winged helix DNA-binding domain"/>
    <property type="match status" value="1"/>
</dbReference>
<evidence type="ECO:0000313" key="9">
    <source>
        <dbReference type="Proteomes" id="UP000238304"/>
    </source>
</evidence>
<evidence type="ECO:0000313" key="8">
    <source>
        <dbReference type="EMBL" id="AVM51708.1"/>
    </source>
</evidence>
<evidence type="ECO:0000256" key="5">
    <source>
        <dbReference type="ARBA" id="ARBA00023204"/>
    </source>
</evidence>
<evidence type="ECO:0000256" key="1">
    <source>
        <dbReference type="ARBA" id="ARBA00001286"/>
    </source>
</evidence>
<comment type="catalytic activity">
    <reaction evidence="6">
        <text>a 6-O-methyl-2'-deoxyguanosine in DNA + L-cysteinyl-[protein] = S-methyl-L-cysteinyl-[protein] + a 2'-deoxyguanosine in DNA</text>
        <dbReference type="Rhea" id="RHEA:24000"/>
        <dbReference type="Rhea" id="RHEA-COMP:10131"/>
        <dbReference type="Rhea" id="RHEA-COMP:10132"/>
        <dbReference type="Rhea" id="RHEA-COMP:11367"/>
        <dbReference type="Rhea" id="RHEA-COMP:11368"/>
        <dbReference type="ChEBI" id="CHEBI:29950"/>
        <dbReference type="ChEBI" id="CHEBI:82612"/>
        <dbReference type="ChEBI" id="CHEBI:85445"/>
        <dbReference type="ChEBI" id="CHEBI:85448"/>
        <dbReference type="EC" id="2.1.1.63"/>
    </reaction>
</comment>
<organism evidence="8 9">
    <name type="scientific">Bacteroides zoogleoformans</name>
    <dbReference type="NCBI Taxonomy" id="28119"/>
    <lineage>
        <taxon>Bacteria</taxon>
        <taxon>Pseudomonadati</taxon>
        <taxon>Bacteroidota</taxon>
        <taxon>Bacteroidia</taxon>
        <taxon>Bacteroidales</taxon>
        <taxon>Bacteroidaceae</taxon>
        <taxon>Bacteroides</taxon>
    </lineage>
</organism>
<evidence type="ECO:0000256" key="6">
    <source>
        <dbReference type="ARBA" id="ARBA00049348"/>
    </source>
</evidence>
<dbReference type="PANTHER" id="PTHR42942">
    <property type="entry name" value="6-O-METHYLGUANINE DNA METHYLTRANSFERASE"/>
    <property type="match status" value="1"/>
</dbReference>
<dbReference type="RefSeq" id="WP_106040093.1">
    <property type="nucleotide sequence ID" value="NZ_CP027231.1"/>
</dbReference>
<sequence>MDQDVFKKEVYNIVAAIPSGKVLTYGQIAYLIGKPQHARMVGYAMYNVPSEWHLPCHRVVNSQGRPVPFWAEQRGLLEAEHVKFKKNGCVDMKQCLWDFMKE</sequence>
<dbReference type="PANTHER" id="PTHR42942:SF1">
    <property type="entry name" value="ALKYLTRANSFERASE-LIKE PROTEIN 1"/>
    <property type="match status" value="1"/>
</dbReference>
<gene>
    <name evidence="8" type="ORF">C4H11_00905</name>
</gene>
<reference evidence="8 9" key="1">
    <citation type="submission" date="2018-02" db="EMBL/GenBank/DDBJ databases">
        <authorList>
            <person name="Holder M.E."/>
            <person name="Ajami N.J."/>
            <person name="Petrosino J.F."/>
        </authorList>
    </citation>
    <scope>NUCLEOTIDE SEQUENCE [LARGE SCALE GENOMIC DNA]</scope>
    <source>
        <strain evidence="8 9">ATCC 33285</strain>
    </source>
</reference>
<keyword evidence="9" id="KW-1185">Reference proteome</keyword>
<dbReference type="PROSITE" id="PS00374">
    <property type="entry name" value="MGMT"/>
    <property type="match status" value="1"/>
</dbReference>
<dbReference type="Proteomes" id="UP000238304">
    <property type="component" value="Chromosome"/>
</dbReference>
<feature type="domain" description="Methylated-DNA-[protein]-cysteine S-methyltransferase DNA binding" evidence="7">
    <location>
        <begin position="6"/>
        <end position="82"/>
    </location>
</feature>
<dbReference type="CDD" id="cd06445">
    <property type="entry name" value="ATase"/>
    <property type="match status" value="1"/>
</dbReference>
<dbReference type="NCBIfam" id="TIGR00589">
    <property type="entry name" value="ogt"/>
    <property type="match status" value="1"/>
</dbReference>
<proteinExistence type="predicted"/>
<dbReference type="GO" id="GO:0008168">
    <property type="term" value="F:methyltransferase activity"/>
    <property type="evidence" value="ECO:0007669"/>
    <property type="project" value="UniProtKB-KW"/>
</dbReference>
<evidence type="ECO:0000256" key="2">
    <source>
        <dbReference type="ARBA" id="ARBA00022603"/>
    </source>
</evidence>
<name>A0ABM6T4Z3_9BACE</name>
<dbReference type="InterPro" id="IPR036217">
    <property type="entry name" value="MethylDNA_cys_MeTrfase_DNAb"/>
</dbReference>
<dbReference type="InterPro" id="IPR001497">
    <property type="entry name" value="MethylDNA_cys_MeTrfase_AS"/>
</dbReference>
<dbReference type="InterPro" id="IPR036388">
    <property type="entry name" value="WH-like_DNA-bd_sf"/>
</dbReference>
<keyword evidence="5" id="KW-0234">DNA repair</keyword>
<evidence type="ECO:0000256" key="3">
    <source>
        <dbReference type="ARBA" id="ARBA00022679"/>
    </source>
</evidence>
<dbReference type="InterPro" id="IPR014048">
    <property type="entry name" value="MethylDNA_cys_MeTrfase_DNA-bd"/>
</dbReference>
<keyword evidence="4" id="KW-0227">DNA damage</keyword>
<accession>A0ABM6T4Z3</accession>
<protein>
    <submittedName>
        <fullName evidence="8">Cysteine methyltransferase</fullName>
    </submittedName>
</protein>